<proteinExistence type="predicted"/>
<dbReference type="GO" id="GO:0000166">
    <property type="term" value="F:nucleotide binding"/>
    <property type="evidence" value="ECO:0007669"/>
    <property type="project" value="InterPro"/>
</dbReference>
<reference evidence="2" key="2">
    <citation type="submission" date="2020-08" db="EMBL/GenBank/DDBJ databases">
        <title>Plant Genome Project.</title>
        <authorList>
            <person name="Zhang R.-G."/>
        </authorList>
    </citation>
    <scope>NUCLEOTIDE SEQUENCE</scope>
    <source>
        <strain evidence="2">Huo1</strain>
        <tissue evidence="2">Leaf</tissue>
    </source>
</reference>
<dbReference type="AlphaFoldDB" id="A0A8X8XRY0"/>
<dbReference type="InterPro" id="IPR038324">
    <property type="entry name" value="Rpb4/RPC9_sf"/>
</dbReference>
<reference evidence="2" key="1">
    <citation type="submission" date="2018-01" db="EMBL/GenBank/DDBJ databases">
        <authorList>
            <person name="Mao J.F."/>
        </authorList>
    </citation>
    <scope>NUCLEOTIDE SEQUENCE</scope>
    <source>
        <strain evidence="2">Huo1</strain>
        <tissue evidence="2">Leaf</tissue>
    </source>
</reference>
<dbReference type="Gene3D" id="1.20.1250.40">
    <property type="match status" value="1"/>
</dbReference>
<dbReference type="InterPro" id="IPR045222">
    <property type="entry name" value="Rpb4-like"/>
</dbReference>
<evidence type="ECO:0000313" key="2">
    <source>
        <dbReference type="EMBL" id="KAG6416416.1"/>
    </source>
</evidence>
<dbReference type="SUPFAM" id="SSF47819">
    <property type="entry name" value="HRDC-like"/>
    <property type="match status" value="1"/>
</dbReference>
<evidence type="ECO:0008006" key="4">
    <source>
        <dbReference type="Google" id="ProtNLM"/>
    </source>
</evidence>
<evidence type="ECO:0000256" key="1">
    <source>
        <dbReference type="SAM" id="MobiDB-lite"/>
    </source>
</evidence>
<organism evidence="2">
    <name type="scientific">Salvia splendens</name>
    <name type="common">Scarlet sage</name>
    <dbReference type="NCBI Taxonomy" id="180675"/>
    <lineage>
        <taxon>Eukaryota</taxon>
        <taxon>Viridiplantae</taxon>
        <taxon>Streptophyta</taxon>
        <taxon>Embryophyta</taxon>
        <taxon>Tracheophyta</taxon>
        <taxon>Spermatophyta</taxon>
        <taxon>Magnoliopsida</taxon>
        <taxon>eudicotyledons</taxon>
        <taxon>Gunneridae</taxon>
        <taxon>Pentapetalae</taxon>
        <taxon>asterids</taxon>
        <taxon>lamiids</taxon>
        <taxon>Lamiales</taxon>
        <taxon>Lamiaceae</taxon>
        <taxon>Nepetoideae</taxon>
        <taxon>Mentheae</taxon>
        <taxon>Salviinae</taxon>
        <taxon>Salvia</taxon>
        <taxon>Salvia subgen. Calosphace</taxon>
        <taxon>core Calosphace</taxon>
    </lineage>
</organism>
<feature type="region of interest" description="Disordered" evidence="1">
    <location>
        <begin position="1"/>
        <end position="61"/>
    </location>
</feature>
<name>A0A8X8XRY0_SALSN</name>
<dbReference type="EMBL" id="PNBA02000008">
    <property type="protein sequence ID" value="KAG6416416.1"/>
    <property type="molecule type" value="Genomic_DNA"/>
</dbReference>
<sequence length="239" mass="26119">MSEKGGKGGKSALKSPVPALVGNGDSSGKQKKGKQVQFDSEDSFETHTQKSNGKADTPAAKGSLDASNYISSATENDASFRIRVLIVLFRLYLHFIMTWMKVEKVTKLQMALKNPQAKGQPRWSEDLIKSELNCYLCAELPSNSACLMDCEAADILQSIQDQMIRPLKKHGVSECEICLIANICPESVDEVFAVVPALKPKMSKLRDPLRIALDELANLKEALANLKNSSTYTANRGGL</sequence>
<dbReference type="InterPro" id="IPR010997">
    <property type="entry name" value="HRDC-like_sf"/>
</dbReference>
<evidence type="ECO:0000313" key="3">
    <source>
        <dbReference type="Proteomes" id="UP000298416"/>
    </source>
</evidence>
<gene>
    <name evidence="2" type="ORF">SASPL_123846</name>
</gene>
<dbReference type="Proteomes" id="UP000298416">
    <property type="component" value="Unassembled WGS sequence"/>
</dbReference>
<keyword evidence="3" id="KW-1185">Reference proteome</keyword>
<protein>
    <recommendedName>
        <fullName evidence="4">DNA-directed RNA polymerase II subunit RPB4</fullName>
    </recommendedName>
</protein>
<accession>A0A8X8XRY0</accession>
<dbReference type="PANTHER" id="PTHR21297">
    <property type="entry name" value="DNA-DIRECTED RNA POLYMERASE II"/>
    <property type="match status" value="1"/>
</dbReference>
<comment type="caution">
    <text evidence="2">The sequence shown here is derived from an EMBL/GenBank/DDBJ whole genome shotgun (WGS) entry which is preliminary data.</text>
</comment>